<organism evidence="1 2">
    <name type="scientific">Cetraspora pellucida</name>
    <dbReference type="NCBI Taxonomy" id="1433469"/>
    <lineage>
        <taxon>Eukaryota</taxon>
        <taxon>Fungi</taxon>
        <taxon>Fungi incertae sedis</taxon>
        <taxon>Mucoromycota</taxon>
        <taxon>Glomeromycotina</taxon>
        <taxon>Glomeromycetes</taxon>
        <taxon>Diversisporales</taxon>
        <taxon>Gigasporaceae</taxon>
        <taxon>Cetraspora</taxon>
    </lineage>
</organism>
<dbReference type="Proteomes" id="UP000789759">
    <property type="component" value="Unassembled WGS sequence"/>
</dbReference>
<gene>
    <name evidence="1" type="ORF">CPELLU_LOCUS9755</name>
</gene>
<name>A0A9N9HA30_9GLOM</name>
<proteinExistence type="predicted"/>
<comment type="caution">
    <text evidence="1">The sequence shown here is derived from an EMBL/GenBank/DDBJ whole genome shotgun (WGS) entry which is preliminary data.</text>
</comment>
<protein>
    <submittedName>
        <fullName evidence="1">8335_t:CDS:1</fullName>
    </submittedName>
</protein>
<accession>A0A9N9HA30</accession>
<evidence type="ECO:0000313" key="2">
    <source>
        <dbReference type="Proteomes" id="UP000789759"/>
    </source>
</evidence>
<evidence type="ECO:0000313" key="1">
    <source>
        <dbReference type="EMBL" id="CAG8659962.1"/>
    </source>
</evidence>
<sequence length="55" mass="6239">MSIFTVGKSLRDALFKNTTMISLELEGNKIDAYLDLIETFLSTNRDNGEKNPLIF</sequence>
<keyword evidence="2" id="KW-1185">Reference proteome</keyword>
<reference evidence="1" key="1">
    <citation type="submission" date="2021-06" db="EMBL/GenBank/DDBJ databases">
        <authorList>
            <person name="Kallberg Y."/>
            <person name="Tangrot J."/>
            <person name="Rosling A."/>
        </authorList>
    </citation>
    <scope>NUCLEOTIDE SEQUENCE</scope>
    <source>
        <strain evidence="1">FL966</strain>
    </source>
</reference>
<dbReference type="EMBL" id="CAJVQA010007659">
    <property type="protein sequence ID" value="CAG8659962.1"/>
    <property type="molecule type" value="Genomic_DNA"/>
</dbReference>
<dbReference type="AlphaFoldDB" id="A0A9N9HA30"/>